<feature type="region of interest" description="Disordered" evidence="2">
    <location>
        <begin position="173"/>
        <end position="225"/>
    </location>
</feature>
<gene>
    <name evidence="3" type="ORF">RUM44_006936</name>
</gene>
<dbReference type="EMBL" id="JAWJWF010000005">
    <property type="protein sequence ID" value="KAK6631906.1"/>
    <property type="molecule type" value="Genomic_DNA"/>
</dbReference>
<feature type="compositionally biased region" description="Polar residues" evidence="2">
    <location>
        <begin position="70"/>
        <end position="79"/>
    </location>
</feature>
<dbReference type="InterPro" id="IPR047172">
    <property type="entry name" value="Ajuba-like"/>
</dbReference>
<reference evidence="3 4" key="1">
    <citation type="submission" date="2023-09" db="EMBL/GenBank/DDBJ databases">
        <title>Genomes of two closely related lineages of the louse Polyplax serrata with different host specificities.</title>
        <authorList>
            <person name="Martinu J."/>
            <person name="Tarabai H."/>
            <person name="Stefka J."/>
            <person name="Hypsa V."/>
        </authorList>
    </citation>
    <scope>NUCLEOTIDE SEQUENCE [LARGE SCALE GENOMIC DNA]</scope>
    <source>
        <strain evidence="3">98ZLc_SE</strain>
    </source>
</reference>
<name>A0ABR1AZG5_POLSC</name>
<protein>
    <submittedName>
        <fullName evidence="3">Uncharacterized protein</fullName>
    </submittedName>
</protein>
<evidence type="ECO:0000313" key="4">
    <source>
        <dbReference type="Proteomes" id="UP001359485"/>
    </source>
</evidence>
<keyword evidence="1" id="KW-0175">Coiled coil</keyword>
<feature type="region of interest" description="Disordered" evidence="2">
    <location>
        <begin position="34"/>
        <end position="86"/>
    </location>
</feature>
<keyword evidence="4" id="KW-1185">Reference proteome</keyword>
<dbReference type="PANTHER" id="PTHR24219:SF4">
    <property type="entry name" value="LIM DOMAIN-CONTAINING PROTEIN JUB"/>
    <property type="match status" value="1"/>
</dbReference>
<dbReference type="Proteomes" id="UP001359485">
    <property type="component" value="Unassembled WGS sequence"/>
</dbReference>
<comment type="caution">
    <text evidence="3">The sequence shown here is derived from an EMBL/GenBank/DDBJ whole genome shotgun (WGS) entry which is preliminary data.</text>
</comment>
<accession>A0ABR1AZG5</accession>
<evidence type="ECO:0000256" key="1">
    <source>
        <dbReference type="SAM" id="Coils"/>
    </source>
</evidence>
<proteinExistence type="predicted"/>
<dbReference type="PANTHER" id="PTHR24219">
    <property type="entry name" value="LIM DOMAIN-CONTAINING PROTEIN JUB"/>
    <property type="match status" value="1"/>
</dbReference>
<evidence type="ECO:0000256" key="2">
    <source>
        <dbReference type="SAM" id="MobiDB-lite"/>
    </source>
</evidence>
<sequence>MSESDESGLLHERFSRFTINPDDLIVQSSDAGYGRILPKDSQRDSLSTHSVVLPSYSHQDETDKGVTRSLPGSNISSPGRGSFGKPYRPVGAIESFLVEPALPPLPQKNVKSTDYKVYERGHIIAANRFATPKPVETIVTSHSESDLQRQNGDKFYTQGSYVKPSPRHEIDFKRQSSERYSCGPYMKESPTHSSSGRSTTSHSVPSQCLALDNPGALRSTSGMPLNLNYQNDSNDSSDANVKVRVFDGNTYSGKNLLPYYVTPPRQTGPTEAERKIEELTRQLEEEMEKQEEEGEYFGMCLFGTSLKCRVVQPAIKNRIKTRKVSQQWVPENNFGQLGVLRA</sequence>
<organism evidence="3 4">
    <name type="scientific">Polyplax serrata</name>
    <name type="common">Common mouse louse</name>
    <dbReference type="NCBI Taxonomy" id="468196"/>
    <lineage>
        <taxon>Eukaryota</taxon>
        <taxon>Metazoa</taxon>
        <taxon>Ecdysozoa</taxon>
        <taxon>Arthropoda</taxon>
        <taxon>Hexapoda</taxon>
        <taxon>Insecta</taxon>
        <taxon>Pterygota</taxon>
        <taxon>Neoptera</taxon>
        <taxon>Paraneoptera</taxon>
        <taxon>Psocodea</taxon>
        <taxon>Troctomorpha</taxon>
        <taxon>Phthiraptera</taxon>
        <taxon>Anoplura</taxon>
        <taxon>Polyplacidae</taxon>
        <taxon>Polyplax</taxon>
    </lineage>
</organism>
<feature type="coiled-coil region" evidence="1">
    <location>
        <begin position="269"/>
        <end position="296"/>
    </location>
</feature>
<feature type="compositionally biased region" description="Low complexity" evidence="2">
    <location>
        <begin position="191"/>
        <end position="206"/>
    </location>
</feature>
<evidence type="ECO:0000313" key="3">
    <source>
        <dbReference type="EMBL" id="KAK6631906.1"/>
    </source>
</evidence>